<sequence>MAVTNLGWETGLVYRFWMAAAVAALAAPADSQAPAPRPALTYADLADVVLKAPVVAHVRVAESDRLSPAQAPGLAAGRTRFFIQADVVSLVRGAQGLPQRVRYLADLPNESGRPPRLAKKGEFLIMAAPVAGRPGELRLVNPDAQLPYGRAEADRLRAILQEAIRPEAAPAIIGIGKAFHVPGTLPGESETQIFLQGADQRPLSLNILRRPGEVPSWSVALSEIVDEAAGAPRRDTLLWYRLACTLPARLPQQSLAEADPEQAKAIEADYRLVMQQLGPCTRARPRR</sequence>
<protein>
    <submittedName>
        <fullName evidence="2">Uncharacterized protein</fullName>
    </submittedName>
</protein>
<feature type="chain" id="PRO_5027089385" evidence="1">
    <location>
        <begin position="27"/>
        <end position="287"/>
    </location>
</feature>
<feature type="signal peptide" evidence="1">
    <location>
        <begin position="1"/>
        <end position="26"/>
    </location>
</feature>
<proteinExistence type="predicted"/>
<organism evidence="2">
    <name type="scientific">uncultured Sphingomonadaceae bacterium</name>
    <dbReference type="NCBI Taxonomy" id="169976"/>
    <lineage>
        <taxon>Bacteria</taxon>
        <taxon>Pseudomonadati</taxon>
        <taxon>Pseudomonadota</taxon>
        <taxon>Alphaproteobacteria</taxon>
        <taxon>Sphingomonadales</taxon>
        <taxon>Sphingomonadaceae</taxon>
        <taxon>environmental samples</taxon>
    </lineage>
</organism>
<gene>
    <name evidence="2" type="ORF">AVDCRST_MAG91-188</name>
</gene>
<evidence type="ECO:0000256" key="1">
    <source>
        <dbReference type="SAM" id="SignalP"/>
    </source>
</evidence>
<evidence type="ECO:0000313" key="2">
    <source>
        <dbReference type="EMBL" id="CAA9484343.1"/>
    </source>
</evidence>
<accession>A0A6J4S3F7</accession>
<name>A0A6J4S3F7_9SPHN</name>
<keyword evidence="1" id="KW-0732">Signal</keyword>
<dbReference type="AlphaFoldDB" id="A0A6J4S3F7"/>
<reference evidence="2" key="1">
    <citation type="submission" date="2020-02" db="EMBL/GenBank/DDBJ databases">
        <authorList>
            <person name="Meier V. D."/>
        </authorList>
    </citation>
    <scope>NUCLEOTIDE SEQUENCE</scope>
    <source>
        <strain evidence="2">AVDCRST_MAG91</strain>
    </source>
</reference>
<dbReference type="EMBL" id="CADCVX010000049">
    <property type="protein sequence ID" value="CAA9484343.1"/>
    <property type="molecule type" value="Genomic_DNA"/>
</dbReference>